<reference evidence="2" key="1">
    <citation type="journal article" date="2023" name="G3 (Bethesda)">
        <title>A reference genome for the long-term kleptoplast-retaining sea slug Elysia crispata morphotype clarki.</title>
        <authorList>
            <person name="Eastman K.E."/>
            <person name="Pendleton A.L."/>
            <person name="Shaikh M.A."/>
            <person name="Suttiyut T."/>
            <person name="Ogas R."/>
            <person name="Tomko P."/>
            <person name="Gavelis G."/>
            <person name="Widhalm J.R."/>
            <person name="Wisecaver J.H."/>
        </authorList>
    </citation>
    <scope>NUCLEOTIDE SEQUENCE</scope>
    <source>
        <strain evidence="2">ECLA1</strain>
    </source>
</reference>
<feature type="region of interest" description="Disordered" evidence="1">
    <location>
        <begin position="1"/>
        <end position="94"/>
    </location>
</feature>
<dbReference type="AlphaFoldDB" id="A0AAE0XNZ1"/>
<keyword evidence="3" id="KW-1185">Reference proteome</keyword>
<feature type="compositionally biased region" description="Pro residues" evidence="1">
    <location>
        <begin position="14"/>
        <end position="26"/>
    </location>
</feature>
<name>A0AAE0XNZ1_9GAST</name>
<dbReference type="Proteomes" id="UP001283361">
    <property type="component" value="Unassembled WGS sequence"/>
</dbReference>
<accession>A0AAE0XNZ1</accession>
<sequence>MEAHCPLDEGGEAPSPPPRRPCPPRILPSETTNSNPEEVVELPKELRSKRFGSSTPKQSEGINPPDEILQRNEGVVLSPLGGKRTPRELTAPMN</sequence>
<comment type="caution">
    <text evidence="2">The sequence shown here is derived from an EMBL/GenBank/DDBJ whole genome shotgun (WGS) entry which is preliminary data.</text>
</comment>
<dbReference type="EMBL" id="JAWDGP010007932">
    <property type="protein sequence ID" value="KAK3699853.1"/>
    <property type="molecule type" value="Genomic_DNA"/>
</dbReference>
<protein>
    <submittedName>
        <fullName evidence="2">Uncharacterized protein</fullName>
    </submittedName>
</protein>
<evidence type="ECO:0000256" key="1">
    <source>
        <dbReference type="SAM" id="MobiDB-lite"/>
    </source>
</evidence>
<feature type="compositionally biased region" description="Polar residues" evidence="1">
    <location>
        <begin position="51"/>
        <end position="61"/>
    </location>
</feature>
<evidence type="ECO:0000313" key="2">
    <source>
        <dbReference type="EMBL" id="KAK3699853.1"/>
    </source>
</evidence>
<organism evidence="2 3">
    <name type="scientific">Elysia crispata</name>
    <name type="common">lettuce slug</name>
    <dbReference type="NCBI Taxonomy" id="231223"/>
    <lineage>
        <taxon>Eukaryota</taxon>
        <taxon>Metazoa</taxon>
        <taxon>Spiralia</taxon>
        <taxon>Lophotrochozoa</taxon>
        <taxon>Mollusca</taxon>
        <taxon>Gastropoda</taxon>
        <taxon>Heterobranchia</taxon>
        <taxon>Euthyneura</taxon>
        <taxon>Panpulmonata</taxon>
        <taxon>Sacoglossa</taxon>
        <taxon>Placobranchoidea</taxon>
        <taxon>Plakobranchidae</taxon>
        <taxon>Elysia</taxon>
    </lineage>
</organism>
<gene>
    <name evidence="2" type="ORF">RRG08_039828</name>
</gene>
<evidence type="ECO:0000313" key="3">
    <source>
        <dbReference type="Proteomes" id="UP001283361"/>
    </source>
</evidence>
<proteinExistence type="predicted"/>